<organism evidence="2 3">
    <name type="scientific">Pholiota conissans</name>
    <dbReference type="NCBI Taxonomy" id="109636"/>
    <lineage>
        <taxon>Eukaryota</taxon>
        <taxon>Fungi</taxon>
        <taxon>Dikarya</taxon>
        <taxon>Basidiomycota</taxon>
        <taxon>Agaricomycotina</taxon>
        <taxon>Agaricomycetes</taxon>
        <taxon>Agaricomycetidae</taxon>
        <taxon>Agaricales</taxon>
        <taxon>Agaricineae</taxon>
        <taxon>Strophariaceae</taxon>
        <taxon>Pholiota</taxon>
    </lineage>
</organism>
<feature type="compositionally biased region" description="Low complexity" evidence="1">
    <location>
        <begin position="83"/>
        <end position="102"/>
    </location>
</feature>
<feature type="region of interest" description="Disordered" evidence="1">
    <location>
        <begin position="287"/>
        <end position="310"/>
    </location>
</feature>
<sequence>MSSSDSSNASDAGQGHTSSKFLSLYQFTINTIIRRLPDDSDVFNTTTKVTESFVEDSLLPPSVMVLENDSAAATIARVLGRGASSAAHSTARSTTTSTTNPFMPTPPSGGTPSFKFTTTKRSAPAQSTDDSASAPSTTTFTFNAPISPNPFASTPSSSETAPTSDMPAPTPAAPNVSEMPSSGANLATHEDSDTRSAALMLASLGSHTSALKRPIITANAGPTAVDSPLHLGEASNDANVRVPTASSAARAATSGVTDPRDQVRMVEEEFMKQVQAGLISSKLAGKQSAVGGKAALPANSNRAGKRTLGA</sequence>
<feature type="compositionally biased region" description="Low complexity" evidence="1">
    <location>
        <begin position="152"/>
        <end position="164"/>
    </location>
</feature>
<dbReference type="AlphaFoldDB" id="A0A9P5YMY5"/>
<proteinExistence type="predicted"/>
<accession>A0A9P5YMY5</accession>
<feature type="region of interest" description="Disordered" evidence="1">
    <location>
        <begin position="82"/>
        <end position="191"/>
    </location>
</feature>
<feature type="compositionally biased region" description="Low complexity" evidence="1">
    <location>
        <begin position="122"/>
        <end position="144"/>
    </location>
</feature>
<evidence type="ECO:0000313" key="2">
    <source>
        <dbReference type="EMBL" id="KAF9471898.1"/>
    </source>
</evidence>
<protein>
    <submittedName>
        <fullName evidence="2">Uncharacterized protein</fullName>
    </submittedName>
</protein>
<keyword evidence="3" id="KW-1185">Reference proteome</keyword>
<evidence type="ECO:0000256" key="1">
    <source>
        <dbReference type="SAM" id="MobiDB-lite"/>
    </source>
</evidence>
<comment type="caution">
    <text evidence="2">The sequence shown here is derived from an EMBL/GenBank/DDBJ whole genome shotgun (WGS) entry which is preliminary data.</text>
</comment>
<dbReference type="Proteomes" id="UP000807469">
    <property type="component" value="Unassembled WGS sequence"/>
</dbReference>
<reference evidence="2" key="1">
    <citation type="submission" date="2020-11" db="EMBL/GenBank/DDBJ databases">
        <authorList>
            <consortium name="DOE Joint Genome Institute"/>
            <person name="Ahrendt S."/>
            <person name="Riley R."/>
            <person name="Andreopoulos W."/>
            <person name="Labutti K."/>
            <person name="Pangilinan J."/>
            <person name="Ruiz-Duenas F.J."/>
            <person name="Barrasa J.M."/>
            <person name="Sanchez-Garcia M."/>
            <person name="Camarero S."/>
            <person name="Miyauchi S."/>
            <person name="Serrano A."/>
            <person name="Linde D."/>
            <person name="Babiker R."/>
            <person name="Drula E."/>
            <person name="Ayuso-Fernandez I."/>
            <person name="Pacheco R."/>
            <person name="Padilla G."/>
            <person name="Ferreira P."/>
            <person name="Barriuso J."/>
            <person name="Kellner H."/>
            <person name="Castanera R."/>
            <person name="Alfaro M."/>
            <person name="Ramirez L."/>
            <person name="Pisabarro A.G."/>
            <person name="Kuo A."/>
            <person name="Tritt A."/>
            <person name="Lipzen A."/>
            <person name="He G."/>
            <person name="Yan M."/>
            <person name="Ng V."/>
            <person name="Cullen D."/>
            <person name="Martin F."/>
            <person name="Rosso M.-N."/>
            <person name="Henrissat B."/>
            <person name="Hibbett D."/>
            <person name="Martinez A.T."/>
            <person name="Grigoriev I.V."/>
        </authorList>
    </citation>
    <scope>NUCLEOTIDE SEQUENCE</scope>
    <source>
        <strain evidence="2">CIRM-BRFM 674</strain>
    </source>
</reference>
<dbReference type="EMBL" id="MU155607">
    <property type="protein sequence ID" value="KAF9471898.1"/>
    <property type="molecule type" value="Genomic_DNA"/>
</dbReference>
<feature type="compositionally biased region" description="Polar residues" evidence="1">
    <location>
        <begin position="110"/>
        <end position="121"/>
    </location>
</feature>
<gene>
    <name evidence="2" type="ORF">BDN70DRAFT_900977</name>
</gene>
<name>A0A9P5YMY5_9AGAR</name>
<evidence type="ECO:0000313" key="3">
    <source>
        <dbReference type="Proteomes" id="UP000807469"/>
    </source>
</evidence>